<dbReference type="AlphaFoldDB" id="A0A211YMH2"/>
<evidence type="ECO:0000256" key="3">
    <source>
        <dbReference type="ARBA" id="ARBA00022989"/>
    </source>
</evidence>
<feature type="domain" description="NfeD-like C-terminal" evidence="6">
    <location>
        <begin position="392"/>
        <end position="448"/>
    </location>
</feature>
<feature type="domain" description="NfeD1b N-terminal" evidence="8">
    <location>
        <begin position="44"/>
        <end position="210"/>
    </location>
</feature>
<dbReference type="InterPro" id="IPR002810">
    <property type="entry name" value="NfeD-like_C"/>
</dbReference>
<feature type="transmembrane region" description="Helical" evidence="5">
    <location>
        <begin position="355"/>
        <end position="376"/>
    </location>
</feature>
<proteinExistence type="predicted"/>
<reference evidence="9 10" key="1">
    <citation type="submission" date="2017-05" db="EMBL/GenBank/DDBJ databases">
        <title>The draft genome of the hyperthermophilic archaeon 'Pyrodictium delaneyi strain Hulk', an iron and nitrate reducer, reveals the capacity for sulfate reduction.</title>
        <authorList>
            <person name="Demey L.M."/>
            <person name="Miller C."/>
            <person name="Manzella M."/>
            <person name="Reguera G."/>
            <person name="Kashefi K."/>
        </authorList>
    </citation>
    <scope>NUCLEOTIDE SEQUENCE [LARGE SCALE GENOMIC DNA]</scope>
    <source>
        <strain evidence="9 10">Hulk</strain>
    </source>
</reference>
<dbReference type="InterPro" id="IPR056739">
    <property type="entry name" value="NfeD_membrane"/>
</dbReference>
<evidence type="ECO:0000256" key="2">
    <source>
        <dbReference type="ARBA" id="ARBA00022692"/>
    </source>
</evidence>
<feature type="domain" description="NfeD integral membrane" evidence="7">
    <location>
        <begin position="255"/>
        <end position="377"/>
    </location>
</feature>
<dbReference type="SUPFAM" id="SSF141322">
    <property type="entry name" value="NfeD domain-like"/>
    <property type="match status" value="1"/>
</dbReference>
<organism evidence="9 10">
    <name type="scientific">Pyrodictium delaneyi</name>
    <dbReference type="NCBI Taxonomy" id="1273541"/>
    <lineage>
        <taxon>Archaea</taxon>
        <taxon>Thermoproteota</taxon>
        <taxon>Thermoprotei</taxon>
        <taxon>Desulfurococcales</taxon>
        <taxon>Pyrodictiaceae</taxon>
        <taxon>Pyrodictium</taxon>
    </lineage>
</organism>
<dbReference type="OrthoDB" id="28112at2157"/>
<dbReference type="InterPro" id="IPR052165">
    <property type="entry name" value="Membrane_assoc_protease"/>
</dbReference>
<dbReference type="EMBL" id="NCQP01000007">
    <property type="protein sequence ID" value="OWJ54159.1"/>
    <property type="molecule type" value="Genomic_DNA"/>
</dbReference>
<evidence type="ECO:0000259" key="8">
    <source>
        <dbReference type="Pfam" id="PF25145"/>
    </source>
</evidence>
<comment type="caution">
    <text evidence="9">The sequence shown here is derived from an EMBL/GenBank/DDBJ whole genome shotgun (WGS) entry which is preliminary data.</text>
</comment>
<evidence type="ECO:0000256" key="1">
    <source>
        <dbReference type="ARBA" id="ARBA00004141"/>
    </source>
</evidence>
<name>A0A211YMH2_9CREN</name>
<sequence length="461" mass="49141">MDGSIKAMKVARRLASYAPFLALLALLLVMLVASPVAAEQKSLVIVIKVKGVIDGATRDYVERSLDYAEKVGADALVIELDTPGGSLEAALDIATMIENSHIPVIGFVTGKWAVSAGTMILMCSHYAVMEPGTIIGAVQPVALGPSGEYTPINESKVLNPVYKKIEACMKLHNRNATVARLFVYQNLVLDAQEAQQMHVVEAIAHNVWEVLTESNGTIVNTGAGPVRLLFLDPEIEYYDMPPGLLLAHILSDPLVSSIISSIAMLTILAALASGHPVLIVVGIALMLLGLFGLGLSASLVSVVLFVAGLVLLIIELAAIPGFGVVGFTGIALMLIGLFVMFTGKPVYLVSESLQTAFYILLAVLLPLAGLMAVVVYKAVQVWHREPVYKPSMTGKKGHSLDYIPPGKDGFVMVEGEYWRARNVGDKPLSRGDSVLVIGKEGSILLVKPLEDSSDTTSTTTR</sequence>
<dbReference type="InterPro" id="IPR012340">
    <property type="entry name" value="NA-bd_OB-fold"/>
</dbReference>
<dbReference type="GO" id="GO:0016020">
    <property type="term" value="C:membrane"/>
    <property type="evidence" value="ECO:0007669"/>
    <property type="project" value="UniProtKB-SubCell"/>
</dbReference>
<feature type="transmembrane region" description="Helical" evidence="5">
    <location>
        <begin position="324"/>
        <end position="343"/>
    </location>
</feature>
<dbReference type="Gene3D" id="2.40.50.140">
    <property type="entry name" value="Nucleic acid-binding proteins"/>
    <property type="match status" value="1"/>
</dbReference>
<dbReference type="PANTHER" id="PTHR33507">
    <property type="entry name" value="INNER MEMBRANE PROTEIN YBBJ"/>
    <property type="match status" value="1"/>
</dbReference>
<evidence type="ECO:0000256" key="5">
    <source>
        <dbReference type="SAM" id="Phobius"/>
    </source>
</evidence>
<evidence type="ECO:0000259" key="6">
    <source>
        <dbReference type="Pfam" id="PF01957"/>
    </source>
</evidence>
<dbReference type="Pfam" id="PF24961">
    <property type="entry name" value="NfeD_membrane"/>
    <property type="match status" value="1"/>
</dbReference>
<keyword evidence="10" id="KW-1185">Reference proteome</keyword>
<evidence type="ECO:0000313" key="9">
    <source>
        <dbReference type="EMBL" id="OWJ54159.1"/>
    </source>
</evidence>
<keyword evidence="3 5" id="KW-1133">Transmembrane helix</keyword>
<dbReference type="InterPro" id="IPR029045">
    <property type="entry name" value="ClpP/crotonase-like_dom_sf"/>
</dbReference>
<keyword evidence="4 5" id="KW-0472">Membrane</keyword>
<gene>
    <name evidence="9" type="ORF">Pdsh_09950</name>
</gene>
<dbReference type="InterPro" id="IPR056738">
    <property type="entry name" value="NfeD1b_N"/>
</dbReference>
<accession>A0A211YMH2</accession>
<evidence type="ECO:0000256" key="4">
    <source>
        <dbReference type="ARBA" id="ARBA00023136"/>
    </source>
</evidence>
<dbReference type="CDD" id="cd07020">
    <property type="entry name" value="Clp_protease_NfeD_1"/>
    <property type="match status" value="1"/>
</dbReference>
<dbReference type="Pfam" id="PF25145">
    <property type="entry name" value="NfeD1b_N"/>
    <property type="match status" value="1"/>
</dbReference>
<evidence type="ECO:0000313" key="10">
    <source>
        <dbReference type="Proteomes" id="UP000196694"/>
    </source>
</evidence>
<evidence type="ECO:0000259" key="7">
    <source>
        <dbReference type="Pfam" id="PF24961"/>
    </source>
</evidence>
<dbReference type="PANTHER" id="PTHR33507:SF4">
    <property type="entry name" value="NODULATION COMPETITIVENESS PROTEIN NFED"/>
    <property type="match status" value="1"/>
</dbReference>
<dbReference type="Pfam" id="PF01957">
    <property type="entry name" value="NfeD"/>
    <property type="match status" value="1"/>
</dbReference>
<dbReference type="SUPFAM" id="SSF52096">
    <property type="entry name" value="ClpP/crotonase"/>
    <property type="match status" value="1"/>
</dbReference>
<dbReference type="Gene3D" id="3.90.226.10">
    <property type="entry name" value="2-enoyl-CoA Hydratase, Chain A, domain 1"/>
    <property type="match status" value="1"/>
</dbReference>
<feature type="transmembrane region" description="Helical" evidence="5">
    <location>
        <begin position="299"/>
        <end position="317"/>
    </location>
</feature>
<comment type="subcellular location">
    <subcellularLocation>
        <location evidence="1">Membrane</location>
        <topology evidence="1">Multi-pass membrane protein</topology>
    </subcellularLocation>
</comment>
<keyword evidence="2 5" id="KW-0812">Transmembrane</keyword>
<dbReference type="Proteomes" id="UP000196694">
    <property type="component" value="Unassembled WGS sequence"/>
</dbReference>
<protein>
    <submittedName>
        <fullName evidence="9">Uncharacterized protein</fullName>
    </submittedName>
</protein>